<dbReference type="GO" id="GO:0009086">
    <property type="term" value="P:methionine biosynthetic process"/>
    <property type="evidence" value="ECO:0007669"/>
    <property type="project" value="TreeGrafter"/>
</dbReference>
<proteinExistence type="predicted"/>
<dbReference type="GO" id="GO:0008898">
    <property type="term" value="F:S-adenosylmethionine-homocysteine S-methyltransferase activity"/>
    <property type="evidence" value="ECO:0007669"/>
    <property type="project" value="TreeGrafter"/>
</dbReference>
<evidence type="ECO:0000313" key="8">
    <source>
        <dbReference type="Proteomes" id="UP001497516"/>
    </source>
</evidence>
<evidence type="ECO:0000256" key="5">
    <source>
        <dbReference type="PROSITE-ProRule" id="PRU00333"/>
    </source>
</evidence>
<dbReference type="GO" id="GO:0046872">
    <property type="term" value="F:metal ion binding"/>
    <property type="evidence" value="ECO:0007669"/>
    <property type="project" value="UniProtKB-KW"/>
</dbReference>
<protein>
    <recommendedName>
        <fullName evidence="6">Hcy-binding domain-containing protein</fullName>
    </recommendedName>
</protein>
<keyword evidence="1" id="KW-0489">Methyltransferase</keyword>
<reference evidence="7 8" key="1">
    <citation type="submission" date="2024-04" db="EMBL/GenBank/DDBJ databases">
        <authorList>
            <person name="Fracassetti M."/>
        </authorList>
    </citation>
    <scope>NUCLEOTIDE SEQUENCE [LARGE SCALE GENOMIC DNA]</scope>
</reference>
<evidence type="ECO:0000313" key="7">
    <source>
        <dbReference type="EMBL" id="CAL1389822.1"/>
    </source>
</evidence>
<organism evidence="7 8">
    <name type="scientific">Linum trigynum</name>
    <dbReference type="NCBI Taxonomy" id="586398"/>
    <lineage>
        <taxon>Eukaryota</taxon>
        <taxon>Viridiplantae</taxon>
        <taxon>Streptophyta</taxon>
        <taxon>Embryophyta</taxon>
        <taxon>Tracheophyta</taxon>
        <taxon>Spermatophyta</taxon>
        <taxon>Magnoliopsida</taxon>
        <taxon>eudicotyledons</taxon>
        <taxon>Gunneridae</taxon>
        <taxon>Pentapetalae</taxon>
        <taxon>rosids</taxon>
        <taxon>fabids</taxon>
        <taxon>Malpighiales</taxon>
        <taxon>Linaceae</taxon>
        <taxon>Linum</taxon>
    </lineage>
</organism>
<sequence length="125" mass="13671">MGHSGHQPSTLMTDLLRHSSGVAIIDGGLAIELERHGADLNDPLWSAKCLLTSPHLIHTVHTNYLETGADIIITTSYQATIQEFEAKGYSTEEVESVSRSLVRQEKPTTKDAKKLNMTLIVVAMS</sequence>
<evidence type="ECO:0000256" key="1">
    <source>
        <dbReference type="ARBA" id="ARBA00022603"/>
    </source>
</evidence>
<evidence type="ECO:0000256" key="4">
    <source>
        <dbReference type="ARBA" id="ARBA00022833"/>
    </source>
</evidence>
<dbReference type="GO" id="GO:0032259">
    <property type="term" value="P:methylation"/>
    <property type="evidence" value="ECO:0007669"/>
    <property type="project" value="UniProtKB-KW"/>
</dbReference>
<feature type="domain" description="Hcy-binding" evidence="6">
    <location>
        <begin position="11"/>
        <end position="125"/>
    </location>
</feature>
<dbReference type="Pfam" id="PF02574">
    <property type="entry name" value="S-methyl_trans"/>
    <property type="match status" value="1"/>
</dbReference>
<dbReference type="GO" id="GO:0033528">
    <property type="term" value="P:S-methylmethionine cycle"/>
    <property type="evidence" value="ECO:0007669"/>
    <property type="project" value="TreeGrafter"/>
</dbReference>
<dbReference type="EMBL" id="OZ034818">
    <property type="protein sequence ID" value="CAL1389822.1"/>
    <property type="molecule type" value="Genomic_DNA"/>
</dbReference>
<keyword evidence="4" id="KW-0862">Zinc</keyword>
<evidence type="ECO:0000256" key="2">
    <source>
        <dbReference type="ARBA" id="ARBA00022679"/>
    </source>
</evidence>
<dbReference type="InterPro" id="IPR036589">
    <property type="entry name" value="HCY_dom_sf"/>
</dbReference>
<keyword evidence="8" id="KW-1185">Reference proteome</keyword>
<gene>
    <name evidence="7" type="ORF">LTRI10_LOCUS30653</name>
</gene>
<dbReference type="InterPro" id="IPR051486">
    <property type="entry name" value="Hcy_S-methyltransferase"/>
</dbReference>
<evidence type="ECO:0000259" key="6">
    <source>
        <dbReference type="PROSITE" id="PS50970"/>
    </source>
</evidence>
<keyword evidence="3" id="KW-0479">Metal-binding</keyword>
<accession>A0AAV2EVY4</accession>
<dbReference type="Gene3D" id="3.20.20.330">
    <property type="entry name" value="Homocysteine-binding-like domain"/>
    <property type="match status" value="1"/>
</dbReference>
<keyword evidence="2" id="KW-0808">Transferase</keyword>
<dbReference type="AlphaFoldDB" id="A0AAV2EVY4"/>
<dbReference type="Proteomes" id="UP001497516">
    <property type="component" value="Chromosome 5"/>
</dbReference>
<dbReference type="SUPFAM" id="SSF82282">
    <property type="entry name" value="Homocysteine S-methyltransferase"/>
    <property type="match status" value="1"/>
</dbReference>
<name>A0AAV2EVY4_9ROSI</name>
<evidence type="ECO:0000256" key="3">
    <source>
        <dbReference type="ARBA" id="ARBA00022723"/>
    </source>
</evidence>
<dbReference type="PANTHER" id="PTHR46015">
    <property type="entry name" value="ZGC:172121"/>
    <property type="match status" value="1"/>
</dbReference>
<dbReference type="InterPro" id="IPR003726">
    <property type="entry name" value="HCY_dom"/>
</dbReference>
<comment type="caution">
    <text evidence="5">Lacks conserved residue(s) required for the propagation of feature annotation.</text>
</comment>
<dbReference type="PANTHER" id="PTHR46015:SF1">
    <property type="entry name" value="HOMOCYSTEINE S-METHYLTRANSFERASE-LIKE ISOFORM 1"/>
    <property type="match status" value="1"/>
</dbReference>
<dbReference type="PROSITE" id="PS50970">
    <property type="entry name" value="HCY"/>
    <property type="match status" value="1"/>
</dbReference>